<dbReference type="EMBL" id="BK015278">
    <property type="protein sequence ID" value="DAD99216.1"/>
    <property type="molecule type" value="Genomic_DNA"/>
</dbReference>
<sequence length="108" mass="11878">MNVKDIDLNIGEDFGIVYAVQDDNVDLTGFKSVFAIRKRASGPLVVKVQGVASGKIATFNISGKDTLEIKSFGEHVYDAFAYKESEPSRYYKLGMGVVNIIQDVAMHD</sequence>
<proteinExistence type="predicted"/>
<name>A0A8S5NYD7_9CAUD</name>
<protein>
    <submittedName>
        <fullName evidence="1">Uncharacterized protein</fullName>
    </submittedName>
</protein>
<reference evidence="1" key="1">
    <citation type="journal article" date="2021" name="Proc. Natl. Acad. Sci. U.S.A.">
        <title>A Catalog of Tens of Thousands of Viruses from Human Metagenomes Reveals Hidden Associations with Chronic Diseases.</title>
        <authorList>
            <person name="Tisza M.J."/>
            <person name="Buck C.B."/>
        </authorList>
    </citation>
    <scope>NUCLEOTIDE SEQUENCE</scope>
    <source>
        <strain evidence="1">Ctj994</strain>
    </source>
</reference>
<accession>A0A8S5NYD7</accession>
<organism evidence="1">
    <name type="scientific">Myoviridae sp. ctj994</name>
    <dbReference type="NCBI Taxonomy" id="2825160"/>
    <lineage>
        <taxon>Viruses</taxon>
        <taxon>Duplodnaviria</taxon>
        <taxon>Heunggongvirae</taxon>
        <taxon>Uroviricota</taxon>
        <taxon>Caudoviricetes</taxon>
    </lineage>
</organism>
<evidence type="ECO:0000313" key="1">
    <source>
        <dbReference type="EMBL" id="DAD99216.1"/>
    </source>
</evidence>